<evidence type="ECO:0000256" key="3">
    <source>
        <dbReference type="ARBA" id="ARBA00022989"/>
    </source>
</evidence>
<evidence type="ECO:0000313" key="8">
    <source>
        <dbReference type="Proteomes" id="UP001165074"/>
    </source>
</evidence>
<comment type="subcellular location">
    <subcellularLocation>
        <location evidence="1">Cell membrane</location>
        <topology evidence="1">Multi-pass membrane protein</topology>
    </subcellularLocation>
</comment>
<evidence type="ECO:0000256" key="2">
    <source>
        <dbReference type="ARBA" id="ARBA00022692"/>
    </source>
</evidence>
<keyword evidence="2 5" id="KW-0812">Transmembrane</keyword>
<dbReference type="InterPro" id="IPR020846">
    <property type="entry name" value="MFS_dom"/>
</dbReference>
<dbReference type="PROSITE" id="PS50850">
    <property type="entry name" value="MFS"/>
    <property type="match status" value="1"/>
</dbReference>
<comment type="caution">
    <text evidence="7">The sequence shown here is derived from an EMBL/GenBank/DDBJ whole genome shotgun (WGS) entry which is preliminary data.</text>
</comment>
<keyword evidence="8" id="KW-1185">Reference proteome</keyword>
<dbReference type="GO" id="GO:0022857">
    <property type="term" value="F:transmembrane transporter activity"/>
    <property type="evidence" value="ECO:0007669"/>
    <property type="project" value="InterPro"/>
</dbReference>
<dbReference type="InterPro" id="IPR050382">
    <property type="entry name" value="MFS_Na/Anion_cotransporter"/>
</dbReference>
<evidence type="ECO:0000256" key="1">
    <source>
        <dbReference type="ARBA" id="ARBA00004651"/>
    </source>
</evidence>
<feature type="transmembrane region" description="Helical" evidence="5">
    <location>
        <begin position="372"/>
        <end position="395"/>
    </location>
</feature>
<dbReference type="SUPFAM" id="SSF103473">
    <property type="entry name" value="MFS general substrate transporter"/>
    <property type="match status" value="1"/>
</dbReference>
<evidence type="ECO:0000256" key="5">
    <source>
        <dbReference type="SAM" id="Phobius"/>
    </source>
</evidence>
<evidence type="ECO:0000313" key="7">
    <source>
        <dbReference type="EMBL" id="GLY87982.1"/>
    </source>
</evidence>
<keyword evidence="3 5" id="KW-1133">Transmembrane helix</keyword>
<dbReference type="EMBL" id="BSTK01000009">
    <property type="protein sequence ID" value="GLY87982.1"/>
    <property type="molecule type" value="Genomic_DNA"/>
</dbReference>
<feature type="transmembrane region" description="Helical" evidence="5">
    <location>
        <begin position="67"/>
        <end position="87"/>
    </location>
</feature>
<feature type="transmembrane region" description="Helical" evidence="5">
    <location>
        <begin position="94"/>
        <end position="114"/>
    </location>
</feature>
<dbReference type="InterPro" id="IPR036259">
    <property type="entry name" value="MFS_trans_sf"/>
</dbReference>
<proteinExistence type="predicted"/>
<dbReference type="Proteomes" id="UP001165074">
    <property type="component" value="Unassembled WGS sequence"/>
</dbReference>
<dbReference type="Gene3D" id="1.20.1250.20">
    <property type="entry name" value="MFS general substrate transporter like domains"/>
    <property type="match status" value="2"/>
</dbReference>
<dbReference type="InterPro" id="IPR011701">
    <property type="entry name" value="MFS"/>
</dbReference>
<feature type="domain" description="Major facilitator superfamily (MFS) profile" evidence="6">
    <location>
        <begin position="29"/>
        <end position="431"/>
    </location>
</feature>
<dbReference type="Pfam" id="PF07690">
    <property type="entry name" value="MFS_1"/>
    <property type="match status" value="1"/>
</dbReference>
<reference evidence="7" key="1">
    <citation type="submission" date="2023-03" db="EMBL/GenBank/DDBJ databases">
        <title>Actinoallomurus iriomotensis NBRC 103684.</title>
        <authorList>
            <person name="Ichikawa N."/>
            <person name="Sato H."/>
            <person name="Tonouchi N."/>
        </authorList>
    </citation>
    <scope>NUCLEOTIDE SEQUENCE</scope>
    <source>
        <strain evidence="7">NBRC 103684</strain>
    </source>
</reference>
<evidence type="ECO:0000256" key="4">
    <source>
        <dbReference type="ARBA" id="ARBA00023136"/>
    </source>
</evidence>
<dbReference type="GO" id="GO:0005886">
    <property type="term" value="C:plasma membrane"/>
    <property type="evidence" value="ECO:0007669"/>
    <property type="project" value="UniProtKB-SubCell"/>
</dbReference>
<dbReference type="AlphaFoldDB" id="A0A9W6W2L7"/>
<dbReference type="RefSeq" id="WP_285577456.1">
    <property type="nucleotide sequence ID" value="NZ_BSTK01000009.1"/>
</dbReference>
<organism evidence="7 8">
    <name type="scientific">Actinoallomurus iriomotensis</name>
    <dbReference type="NCBI Taxonomy" id="478107"/>
    <lineage>
        <taxon>Bacteria</taxon>
        <taxon>Bacillati</taxon>
        <taxon>Actinomycetota</taxon>
        <taxon>Actinomycetes</taxon>
        <taxon>Streptosporangiales</taxon>
        <taxon>Thermomonosporaceae</taxon>
        <taxon>Actinoallomurus</taxon>
    </lineage>
</organism>
<feature type="transmembrane region" description="Helical" evidence="5">
    <location>
        <begin position="156"/>
        <end position="177"/>
    </location>
</feature>
<feature type="transmembrane region" description="Helical" evidence="5">
    <location>
        <begin position="407"/>
        <end position="427"/>
    </location>
</feature>
<protein>
    <submittedName>
        <fullName evidence="7">MFS transporter</fullName>
    </submittedName>
</protein>
<feature type="transmembrane region" description="Helical" evidence="5">
    <location>
        <begin position="120"/>
        <end position="144"/>
    </location>
</feature>
<keyword evidence="4 5" id="KW-0472">Membrane</keyword>
<sequence length="441" mass="45853">MSVSDNATTTGGHLAASRPWAGRGRAVVVTALVVASAVVVFLDKVLLGLVATPMSRELHLAASGFGTLASASYVLYGVTCLIVGFTAQRISPRWIFLACGLLWAVGQTPAIFAVTGSMLYASRLVVGAAEGPANPLAVTSLYSWYPNERRGVPTAWYTSGAALAKIALAPALTLIIVTFGWRAGFASVFVLALVWSAAWLAAGRIGPYGADSRSATAEAHESARAVSVPWRRALLNRTFIGCLIAYLTQNALAAVIFTWLPSYFQNALGYSALTSGSLLGLPSVGGIVALFATGLTADRLVRRGTGSRRARGLFGGAVLACAGLVLTLLPWIHHPIISIGILMLGYGGSVSLNTFANPVLAEIVPPHQRSAILAVLNGIGVSAGAVSPIVSGILLDASATPQQGYTRTFFCFGTLVALGGICFALLVDPERDGHHTRAHVS</sequence>
<dbReference type="PANTHER" id="PTHR11662:SF450">
    <property type="entry name" value="BLR1003 PROTEIN"/>
    <property type="match status" value="1"/>
</dbReference>
<accession>A0A9W6W2L7</accession>
<feature type="transmembrane region" description="Helical" evidence="5">
    <location>
        <begin position="183"/>
        <end position="202"/>
    </location>
</feature>
<feature type="transmembrane region" description="Helical" evidence="5">
    <location>
        <begin position="239"/>
        <end position="260"/>
    </location>
</feature>
<gene>
    <name evidence="7" type="ORF">Airi02_059110</name>
</gene>
<feature type="transmembrane region" description="Helical" evidence="5">
    <location>
        <begin position="26"/>
        <end position="47"/>
    </location>
</feature>
<name>A0A9W6W2L7_9ACTN</name>
<evidence type="ECO:0000259" key="6">
    <source>
        <dbReference type="PROSITE" id="PS50850"/>
    </source>
</evidence>
<dbReference type="PANTHER" id="PTHR11662">
    <property type="entry name" value="SOLUTE CARRIER FAMILY 17"/>
    <property type="match status" value="1"/>
</dbReference>
<feature type="transmembrane region" description="Helical" evidence="5">
    <location>
        <begin position="280"/>
        <end position="301"/>
    </location>
</feature>
<feature type="transmembrane region" description="Helical" evidence="5">
    <location>
        <begin position="339"/>
        <end position="360"/>
    </location>
</feature>
<feature type="transmembrane region" description="Helical" evidence="5">
    <location>
        <begin position="313"/>
        <end position="333"/>
    </location>
</feature>